<reference evidence="4 5" key="1">
    <citation type="submission" date="2020-08" db="EMBL/GenBank/DDBJ databases">
        <title>Genome sequence of Phycicoccus endophyticus JCM 31784T.</title>
        <authorList>
            <person name="Hyun D.-W."/>
            <person name="Bae J.-W."/>
        </authorList>
    </citation>
    <scope>NUCLEOTIDE SEQUENCE [LARGE SCALE GENOMIC DNA]</scope>
    <source>
        <strain evidence="4 5">JCM 31784</strain>
    </source>
</reference>
<evidence type="ECO:0000256" key="2">
    <source>
        <dbReference type="PROSITE-ProRule" id="PRU00252"/>
    </source>
</evidence>
<dbReference type="PROSITE" id="PS50935">
    <property type="entry name" value="SSB"/>
    <property type="match status" value="1"/>
</dbReference>
<evidence type="ECO:0000256" key="1">
    <source>
        <dbReference type="ARBA" id="ARBA00023125"/>
    </source>
</evidence>
<dbReference type="InterPro" id="IPR012340">
    <property type="entry name" value="NA-bd_OB-fold"/>
</dbReference>
<dbReference type="GO" id="GO:0003697">
    <property type="term" value="F:single-stranded DNA binding"/>
    <property type="evidence" value="ECO:0007669"/>
    <property type="project" value="InterPro"/>
</dbReference>
<dbReference type="SUPFAM" id="SSF50249">
    <property type="entry name" value="Nucleic acid-binding proteins"/>
    <property type="match status" value="1"/>
</dbReference>
<gene>
    <name evidence="4" type="ORF">H9L10_03280</name>
</gene>
<proteinExistence type="predicted"/>
<dbReference type="KEGG" id="pei:H9L10_03280"/>
<accession>A0A7G9R3C5</accession>
<keyword evidence="1 2" id="KW-0238">DNA-binding</keyword>
<feature type="compositionally biased region" description="Pro residues" evidence="3">
    <location>
        <begin position="154"/>
        <end position="166"/>
    </location>
</feature>
<keyword evidence="5" id="KW-1185">Reference proteome</keyword>
<name>A0A7G9R3C5_9MICO</name>
<dbReference type="RefSeq" id="WP_166102192.1">
    <property type="nucleotide sequence ID" value="NZ_BMMY01000002.1"/>
</dbReference>
<feature type="region of interest" description="Disordered" evidence="3">
    <location>
        <begin position="122"/>
        <end position="173"/>
    </location>
</feature>
<dbReference type="Gene3D" id="2.40.50.140">
    <property type="entry name" value="Nucleic acid-binding proteins"/>
    <property type="match status" value="1"/>
</dbReference>
<dbReference type="InterPro" id="IPR000424">
    <property type="entry name" value="Primosome_PriB/ssb"/>
</dbReference>
<evidence type="ECO:0000313" key="4">
    <source>
        <dbReference type="EMBL" id="QNN50100.1"/>
    </source>
</evidence>
<protein>
    <submittedName>
        <fullName evidence="4">Single-stranded DNA-binding protein</fullName>
    </submittedName>
</protein>
<feature type="compositionally biased region" description="Pro residues" evidence="3">
    <location>
        <begin position="124"/>
        <end position="138"/>
    </location>
</feature>
<dbReference type="EMBL" id="CP060712">
    <property type="protein sequence ID" value="QNN50100.1"/>
    <property type="molecule type" value="Genomic_DNA"/>
</dbReference>
<dbReference type="AlphaFoldDB" id="A0A7G9R3C5"/>
<dbReference type="Pfam" id="PF00436">
    <property type="entry name" value="SSB"/>
    <property type="match status" value="1"/>
</dbReference>
<dbReference type="CDD" id="cd04496">
    <property type="entry name" value="SSB_OBF"/>
    <property type="match status" value="1"/>
</dbReference>
<sequence>MYETYVTVQGRLVADPVVKDGRHGRFTTFRVAQSERHPDRADPGRWTDSPPSFYDVSAFRAVGENAARSLRKGQPVVVHGRLRVRQFQRGDGSPGTAVELDAAALGHDLRWGCTSYVRNGDLAPAPPAQAPADPPQPAGDPATDRYVVDDPGGEGPPAPDTGPLVPPGRGQAA</sequence>
<evidence type="ECO:0000256" key="3">
    <source>
        <dbReference type="SAM" id="MobiDB-lite"/>
    </source>
</evidence>
<organism evidence="4 5">
    <name type="scientific">Phycicoccus endophyticus</name>
    <dbReference type="NCBI Taxonomy" id="1690220"/>
    <lineage>
        <taxon>Bacteria</taxon>
        <taxon>Bacillati</taxon>
        <taxon>Actinomycetota</taxon>
        <taxon>Actinomycetes</taxon>
        <taxon>Micrococcales</taxon>
        <taxon>Intrasporangiaceae</taxon>
        <taxon>Phycicoccus</taxon>
    </lineage>
</organism>
<dbReference type="Proteomes" id="UP000515976">
    <property type="component" value="Chromosome"/>
</dbReference>
<evidence type="ECO:0000313" key="5">
    <source>
        <dbReference type="Proteomes" id="UP000515976"/>
    </source>
</evidence>